<dbReference type="EMBL" id="JAPFFF010000038">
    <property type="protein sequence ID" value="KAK8842340.1"/>
    <property type="molecule type" value="Genomic_DNA"/>
</dbReference>
<comment type="caution">
    <text evidence="5">The sequence shown here is derived from an EMBL/GenBank/DDBJ whole genome shotgun (WGS) entry which is preliminary data.</text>
</comment>
<feature type="domain" description="Bromo" evidence="4">
    <location>
        <begin position="127"/>
        <end position="190"/>
    </location>
</feature>
<dbReference type="SUPFAM" id="SSF47370">
    <property type="entry name" value="Bromodomain"/>
    <property type="match status" value="1"/>
</dbReference>
<dbReference type="Proteomes" id="UP001470230">
    <property type="component" value="Unassembled WGS sequence"/>
</dbReference>
<name>A0ABR2H807_9EUKA</name>
<evidence type="ECO:0000259" key="4">
    <source>
        <dbReference type="PROSITE" id="PS50014"/>
    </source>
</evidence>
<evidence type="ECO:0000256" key="1">
    <source>
        <dbReference type="ARBA" id="ARBA00023117"/>
    </source>
</evidence>
<gene>
    <name evidence="5" type="ORF">M9Y10_025918</name>
</gene>
<dbReference type="InterPro" id="IPR036427">
    <property type="entry name" value="Bromodomain-like_sf"/>
</dbReference>
<organism evidence="5 6">
    <name type="scientific">Tritrichomonas musculus</name>
    <dbReference type="NCBI Taxonomy" id="1915356"/>
    <lineage>
        <taxon>Eukaryota</taxon>
        <taxon>Metamonada</taxon>
        <taxon>Parabasalia</taxon>
        <taxon>Tritrichomonadida</taxon>
        <taxon>Tritrichomonadidae</taxon>
        <taxon>Tritrichomonas</taxon>
    </lineage>
</organism>
<protein>
    <recommendedName>
        <fullName evidence="4">Bromo domain-containing protein</fullName>
    </recommendedName>
</protein>
<dbReference type="InterPro" id="IPR001487">
    <property type="entry name" value="Bromodomain"/>
</dbReference>
<evidence type="ECO:0000313" key="5">
    <source>
        <dbReference type="EMBL" id="KAK8842340.1"/>
    </source>
</evidence>
<reference evidence="5 6" key="1">
    <citation type="submission" date="2024-04" db="EMBL/GenBank/DDBJ databases">
        <title>Tritrichomonas musculus Genome.</title>
        <authorList>
            <person name="Alves-Ferreira E."/>
            <person name="Grigg M."/>
            <person name="Lorenzi H."/>
            <person name="Galac M."/>
        </authorList>
    </citation>
    <scope>NUCLEOTIDE SEQUENCE [LARGE SCALE GENOMIC DNA]</scope>
    <source>
        <strain evidence="5 6">EAF2021</strain>
    </source>
</reference>
<feature type="region of interest" description="Disordered" evidence="3">
    <location>
        <begin position="27"/>
        <end position="50"/>
    </location>
</feature>
<accession>A0ABR2H807</accession>
<feature type="compositionally biased region" description="Polar residues" evidence="3">
    <location>
        <begin position="28"/>
        <end position="37"/>
    </location>
</feature>
<keyword evidence="1 2" id="KW-0103">Bromodomain</keyword>
<proteinExistence type="predicted"/>
<evidence type="ECO:0000256" key="2">
    <source>
        <dbReference type="PROSITE-ProRule" id="PRU00035"/>
    </source>
</evidence>
<dbReference type="PROSITE" id="PS50014">
    <property type="entry name" value="BROMODOMAIN_2"/>
    <property type="match status" value="1"/>
</dbReference>
<sequence length="220" mass="25684">MWYETDFFDLIGSDQDIFQFETFPINLSEENPSSPEPNQKDDKQISTNLYDPTQGKIIIEPQQNKNHPQIPSVQEKLPLNTSLNISPGNQTNSSNDTKYLFRRTKKTEKPSKPKKIKIKLNSKEENFRNSLYKIFLEGIDGKTILKKEMVLSIHEVIKNPLGLDKIKRQNRRCVYSYFQDFANDSQRILEYTNKNKDYISKLVGLSDYVARKPTKSHSKF</sequence>
<keyword evidence="6" id="KW-1185">Reference proteome</keyword>
<evidence type="ECO:0000313" key="6">
    <source>
        <dbReference type="Proteomes" id="UP001470230"/>
    </source>
</evidence>
<evidence type="ECO:0000256" key="3">
    <source>
        <dbReference type="SAM" id="MobiDB-lite"/>
    </source>
</evidence>